<dbReference type="EMBL" id="JANKHO010001152">
    <property type="protein sequence ID" value="KAJ3503362.1"/>
    <property type="molecule type" value="Genomic_DNA"/>
</dbReference>
<dbReference type="AlphaFoldDB" id="A0A9W8JVD7"/>
<feature type="compositionally biased region" description="Polar residues" evidence="1">
    <location>
        <begin position="25"/>
        <end position="50"/>
    </location>
</feature>
<sequence>MSHPGPLSSETNNVRSLFHLPANPSPQDIAQLQAYVNQASRSANVATPASHTGAPPPASQSEVFHSFGPQPPFTQAAPSPTSSSSSGNLHTVAHVANSGGQLAITPYRSARLSHRDPIPSSPAASEPHPPTQPSQAQHAPQYPTLPVEIPGANNGIRALGYPPFQRPSSFLWFSEHDQPSKSTAIGFGLDTPSTSTGTSCTDSDADTGSARVGKTWRSYSTTLTSI</sequence>
<organism evidence="2 3">
    <name type="scientific">Agrocybe chaxingu</name>
    <dbReference type="NCBI Taxonomy" id="84603"/>
    <lineage>
        <taxon>Eukaryota</taxon>
        <taxon>Fungi</taxon>
        <taxon>Dikarya</taxon>
        <taxon>Basidiomycota</taxon>
        <taxon>Agaricomycotina</taxon>
        <taxon>Agaricomycetes</taxon>
        <taxon>Agaricomycetidae</taxon>
        <taxon>Agaricales</taxon>
        <taxon>Agaricineae</taxon>
        <taxon>Strophariaceae</taxon>
        <taxon>Agrocybe</taxon>
    </lineage>
</organism>
<proteinExistence type="predicted"/>
<evidence type="ECO:0000256" key="1">
    <source>
        <dbReference type="SAM" id="MobiDB-lite"/>
    </source>
</evidence>
<evidence type="ECO:0000313" key="3">
    <source>
        <dbReference type="Proteomes" id="UP001148786"/>
    </source>
</evidence>
<accession>A0A9W8JVD7</accession>
<evidence type="ECO:0000313" key="2">
    <source>
        <dbReference type="EMBL" id="KAJ3503362.1"/>
    </source>
</evidence>
<feature type="region of interest" description="Disordered" evidence="1">
    <location>
        <begin position="1"/>
        <end position="90"/>
    </location>
</feature>
<gene>
    <name evidence="2" type="ORF">NLJ89_g8471</name>
</gene>
<name>A0A9W8JVD7_9AGAR</name>
<dbReference type="Proteomes" id="UP001148786">
    <property type="component" value="Unassembled WGS sequence"/>
</dbReference>
<reference evidence="2" key="1">
    <citation type="submission" date="2022-07" db="EMBL/GenBank/DDBJ databases">
        <title>Genome Sequence of Agrocybe chaxingu.</title>
        <authorList>
            <person name="Buettner E."/>
        </authorList>
    </citation>
    <scope>NUCLEOTIDE SEQUENCE</scope>
    <source>
        <strain evidence="2">MP-N11</strain>
    </source>
</reference>
<feature type="compositionally biased region" description="Low complexity" evidence="1">
    <location>
        <begin position="73"/>
        <end position="86"/>
    </location>
</feature>
<feature type="region of interest" description="Disordered" evidence="1">
    <location>
        <begin position="187"/>
        <end position="210"/>
    </location>
</feature>
<feature type="region of interest" description="Disordered" evidence="1">
    <location>
        <begin position="112"/>
        <end position="143"/>
    </location>
</feature>
<keyword evidence="3" id="KW-1185">Reference proteome</keyword>
<comment type="caution">
    <text evidence="2">The sequence shown here is derived from an EMBL/GenBank/DDBJ whole genome shotgun (WGS) entry which is preliminary data.</text>
</comment>
<feature type="compositionally biased region" description="Low complexity" evidence="1">
    <location>
        <begin position="190"/>
        <end position="210"/>
    </location>
</feature>
<protein>
    <submittedName>
        <fullName evidence="2">Uncharacterized protein</fullName>
    </submittedName>
</protein>